<keyword evidence="12" id="KW-1185">Reference proteome</keyword>
<evidence type="ECO:0000256" key="4">
    <source>
        <dbReference type="ARBA" id="ARBA00022597"/>
    </source>
</evidence>
<feature type="transmembrane region" description="Helical" evidence="9">
    <location>
        <begin position="68"/>
        <end position="87"/>
    </location>
</feature>
<evidence type="ECO:0000256" key="6">
    <source>
        <dbReference type="ARBA" id="ARBA00022989"/>
    </source>
</evidence>
<dbReference type="PANTHER" id="PTHR33989">
    <property type="match status" value="1"/>
</dbReference>
<evidence type="ECO:0000313" key="11">
    <source>
        <dbReference type="EMBL" id="MCR9036562.1"/>
    </source>
</evidence>
<keyword evidence="3 8" id="KW-1003">Cell membrane</keyword>
<dbReference type="RefSeq" id="WP_118100490.1">
    <property type="nucleotide sequence ID" value="NZ_JANSKA010000004.1"/>
</dbReference>
<dbReference type="Pfam" id="PF02378">
    <property type="entry name" value="PTS_EIIC"/>
    <property type="match status" value="1"/>
</dbReference>
<feature type="transmembrane region" description="Helical" evidence="9">
    <location>
        <begin position="99"/>
        <end position="119"/>
    </location>
</feature>
<dbReference type="InterPro" id="IPR003352">
    <property type="entry name" value="PTS_EIIC"/>
</dbReference>
<feature type="transmembrane region" description="Helical" evidence="9">
    <location>
        <begin position="139"/>
        <end position="161"/>
    </location>
</feature>
<evidence type="ECO:0000256" key="8">
    <source>
        <dbReference type="PIRNR" id="PIRNR006351"/>
    </source>
</evidence>
<evidence type="ECO:0000313" key="12">
    <source>
        <dbReference type="Proteomes" id="UP001204320"/>
    </source>
</evidence>
<evidence type="ECO:0000256" key="1">
    <source>
        <dbReference type="ARBA" id="ARBA00004651"/>
    </source>
</evidence>
<comment type="subcellular location">
    <subcellularLocation>
        <location evidence="1">Cell membrane</location>
        <topology evidence="1">Multi-pass membrane protein</topology>
    </subcellularLocation>
</comment>
<evidence type="ECO:0000259" key="10">
    <source>
        <dbReference type="PROSITE" id="PS51105"/>
    </source>
</evidence>
<comment type="function">
    <text evidence="8">The phosphoenolpyruvate-dependent sugar phosphotransferase system (PTS), a major carbohydrate active -transport system, catalyzes the phosphorylation of incoming sugar substrates concomitant with their translocation across the cell membrane.</text>
</comment>
<evidence type="ECO:0000256" key="9">
    <source>
        <dbReference type="SAM" id="Phobius"/>
    </source>
</evidence>
<sequence length="432" mass="46317">MEKFQKFLEEKLGPVMSKLGSNRYLLAVRDGVIAALPLIIVGSFFLIIANPPLPEDWGVYQFLKANAATILLPYRMTMYIMSLYAVYGMGNSLAKSYGLDGLSGGVMSVMAFLLTITPVNVSADANAGIAGFVLPMASLGSGGLFVGMIVTFIAINIFRLTQNSKFHITMPEQVPPSVSRSFEALTPTLLVMLLIGSITYYLGFNWNGAITAIITPLVAATDTLPGVLLVCFLTCFFWFFGIHGVSIVGSIARPLWLALLEQNANAAASGVAGTALPAIGAEPFYQWFIWIGGSGCTIGLAILLVTVCKSKYLKDLGRIGIAPALFNINEPLIFGAPVVLNLTLAIPFVVTPMISATIAWVATSLGLVNRVVITAPWTLPGPVGAYLATGGDWRAAVLCCILIAVSIACYFPFVKMYDKQFLDQEQLAEEEK</sequence>
<evidence type="ECO:0000256" key="3">
    <source>
        <dbReference type="ARBA" id="ARBA00022475"/>
    </source>
</evidence>
<feature type="transmembrane region" description="Helical" evidence="9">
    <location>
        <begin position="338"/>
        <end position="362"/>
    </location>
</feature>
<feature type="transmembrane region" description="Helical" evidence="9">
    <location>
        <begin position="182"/>
        <end position="204"/>
    </location>
</feature>
<feature type="transmembrane region" description="Helical" evidence="9">
    <location>
        <begin position="224"/>
        <end position="252"/>
    </location>
</feature>
<keyword evidence="4 8" id="KW-0762">Sugar transport</keyword>
<comment type="caution">
    <text evidence="11">The sequence shown here is derived from an EMBL/GenBank/DDBJ whole genome shotgun (WGS) entry which is preliminary data.</text>
</comment>
<dbReference type="Proteomes" id="UP001204320">
    <property type="component" value="Unassembled WGS sequence"/>
</dbReference>
<gene>
    <name evidence="11" type="ORF">NVS32_06315</name>
</gene>
<evidence type="ECO:0000256" key="5">
    <source>
        <dbReference type="ARBA" id="ARBA00022692"/>
    </source>
</evidence>
<accession>A0ABT1Z8N5</accession>
<dbReference type="EMBL" id="JANSKA010000004">
    <property type="protein sequence ID" value="MCR9036562.1"/>
    <property type="molecule type" value="Genomic_DNA"/>
</dbReference>
<name>A0ABT1Z8N5_9ACTN</name>
<reference evidence="11 12" key="1">
    <citation type="submission" date="2022-08" db="EMBL/GenBank/DDBJ databases">
        <title>Tractidigestivibacter montrealensis type strain KD21.</title>
        <authorList>
            <person name="Diop K."/>
            <person name="Richard C."/>
            <person name="Routy B."/>
        </authorList>
    </citation>
    <scope>NUCLEOTIDE SEQUENCE [LARGE SCALE GENOMIC DNA]</scope>
    <source>
        <strain evidence="11 12">KD21</strain>
    </source>
</reference>
<evidence type="ECO:0000256" key="7">
    <source>
        <dbReference type="ARBA" id="ARBA00023136"/>
    </source>
</evidence>
<dbReference type="PROSITE" id="PS51105">
    <property type="entry name" value="PTS_EIIC_TYPE_3"/>
    <property type="match status" value="1"/>
</dbReference>
<dbReference type="InterPro" id="IPR004501">
    <property type="entry name" value="PTS_EIIC_3"/>
</dbReference>
<dbReference type="PIRSF" id="PIRSF006351">
    <property type="entry name" value="PTS_EIIC-Cellobiose"/>
    <property type="match status" value="1"/>
</dbReference>
<evidence type="ECO:0000256" key="2">
    <source>
        <dbReference type="ARBA" id="ARBA00022448"/>
    </source>
</evidence>
<dbReference type="PANTHER" id="PTHR33989:SF11">
    <property type="entry name" value="LICHENAN PERMEASE IIC COMPONENT"/>
    <property type="match status" value="1"/>
</dbReference>
<feature type="transmembrane region" description="Helical" evidence="9">
    <location>
        <begin position="393"/>
        <end position="413"/>
    </location>
</feature>
<keyword evidence="5 9" id="KW-0812">Transmembrane</keyword>
<proteinExistence type="predicted"/>
<feature type="transmembrane region" description="Helical" evidence="9">
    <location>
        <begin position="26"/>
        <end position="48"/>
    </location>
</feature>
<dbReference type="NCBIfam" id="TIGR00410">
    <property type="entry name" value="lacE"/>
    <property type="match status" value="1"/>
</dbReference>
<feature type="domain" description="PTS EIIC type-3" evidence="10">
    <location>
        <begin position="8"/>
        <end position="413"/>
    </location>
</feature>
<feature type="transmembrane region" description="Helical" evidence="9">
    <location>
        <begin position="287"/>
        <end position="308"/>
    </location>
</feature>
<keyword evidence="7 8" id="KW-0472">Membrane</keyword>
<keyword evidence="6 9" id="KW-1133">Transmembrane helix</keyword>
<keyword evidence="2 8" id="KW-0813">Transport</keyword>
<dbReference type="InterPro" id="IPR004796">
    <property type="entry name" value="PTS_IIC_cello"/>
</dbReference>
<protein>
    <recommendedName>
        <fullName evidence="8">Permease IIC component</fullName>
    </recommendedName>
</protein>
<organism evidence="11 12">
    <name type="scientific">Tractidigestivibacter montrealensis</name>
    <dbReference type="NCBI Taxonomy" id="2972466"/>
    <lineage>
        <taxon>Bacteria</taxon>
        <taxon>Bacillati</taxon>
        <taxon>Actinomycetota</taxon>
        <taxon>Coriobacteriia</taxon>
        <taxon>Coriobacteriales</taxon>
        <taxon>Atopobiaceae</taxon>
        <taxon>Tractidigestivibacter</taxon>
    </lineage>
</organism>
<dbReference type="InterPro" id="IPR051088">
    <property type="entry name" value="PTS_Sugar-EIIC/EIIB"/>
</dbReference>